<evidence type="ECO:0000313" key="2">
    <source>
        <dbReference type="Proteomes" id="UP000250235"/>
    </source>
</evidence>
<sequence>MKQSQLEETVLGNKTDLHCSRRQHNLNKGFQVLNKPTAEYKLKQQLNTTNATAGYEQMQQLVTNKCKIWLRTNATAGYEQMQQLKCNC</sequence>
<keyword evidence="2" id="KW-1185">Reference proteome</keyword>
<proteinExistence type="predicted"/>
<gene>
    <name evidence="1" type="ORF">F511_27217</name>
</gene>
<accession>A0A2Z7BP38</accession>
<dbReference type="EMBL" id="KV003902">
    <property type="protein sequence ID" value="KZV36341.1"/>
    <property type="molecule type" value="Genomic_DNA"/>
</dbReference>
<organism evidence="1 2">
    <name type="scientific">Dorcoceras hygrometricum</name>
    <dbReference type="NCBI Taxonomy" id="472368"/>
    <lineage>
        <taxon>Eukaryota</taxon>
        <taxon>Viridiplantae</taxon>
        <taxon>Streptophyta</taxon>
        <taxon>Embryophyta</taxon>
        <taxon>Tracheophyta</taxon>
        <taxon>Spermatophyta</taxon>
        <taxon>Magnoliopsida</taxon>
        <taxon>eudicotyledons</taxon>
        <taxon>Gunneridae</taxon>
        <taxon>Pentapetalae</taxon>
        <taxon>asterids</taxon>
        <taxon>lamiids</taxon>
        <taxon>Lamiales</taxon>
        <taxon>Gesneriaceae</taxon>
        <taxon>Didymocarpoideae</taxon>
        <taxon>Trichosporeae</taxon>
        <taxon>Loxocarpinae</taxon>
        <taxon>Dorcoceras</taxon>
    </lineage>
</organism>
<protein>
    <submittedName>
        <fullName evidence="1">Uncharacterized protein</fullName>
    </submittedName>
</protein>
<dbReference type="Proteomes" id="UP000250235">
    <property type="component" value="Unassembled WGS sequence"/>
</dbReference>
<dbReference type="AlphaFoldDB" id="A0A2Z7BP38"/>
<name>A0A2Z7BP38_9LAMI</name>
<reference evidence="1 2" key="1">
    <citation type="journal article" date="2015" name="Proc. Natl. Acad. Sci. U.S.A.">
        <title>The resurrection genome of Boea hygrometrica: A blueprint for survival of dehydration.</title>
        <authorList>
            <person name="Xiao L."/>
            <person name="Yang G."/>
            <person name="Zhang L."/>
            <person name="Yang X."/>
            <person name="Zhao S."/>
            <person name="Ji Z."/>
            <person name="Zhou Q."/>
            <person name="Hu M."/>
            <person name="Wang Y."/>
            <person name="Chen M."/>
            <person name="Xu Y."/>
            <person name="Jin H."/>
            <person name="Xiao X."/>
            <person name="Hu G."/>
            <person name="Bao F."/>
            <person name="Hu Y."/>
            <person name="Wan P."/>
            <person name="Li L."/>
            <person name="Deng X."/>
            <person name="Kuang T."/>
            <person name="Xiang C."/>
            <person name="Zhu J.K."/>
            <person name="Oliver M.J."/>
            <person name="He Y."/>
        </authorList>
    </citation>
    <scope>NUCLEOTIDE SEQUENCE [LARGE SCALE GENOMIC DNA]</scope>
    <source>
        <strain evidence="2">cv. XS01</strain>
    </source>
</reference>
<evidence type="ECO:0000313" key="1">
    <source>
        <dbReference type="EMBL" id="KZV36341.1"/>
    </source>
</evidence>